<keyword evidence="3" id="KW-1185">Reference proteome</keyword>
<dbReference type="EMBL" id="JBJQOH010000001">
    <property type="protein sequence ID" value="KAL3701585.1"/>
    <property type="molecule type" value="Genomic_DNA"/>
</dbReference>
<accession>A0ABD3IGT3</accession>
<dbReference type="AlphaFoldDB" id="A0ABD3IGT3"/>
<name>A0ABD3IGT3_9MARC</name>
<evidence type="ECO:0000313" key="3">
    <source>
        <dbReference type="Proteomes" id="UP001633002"/>
    </source>
</evidence>
<gene>
    <name evidence="2" type="ORF">R1sor_019607</name>
</gene>
<organism evidence="2 3">
    <name type="scientific">Riccia sorocarpa</name>
    <dbReference type="NCBI Taxonomy" id="122646"/>
    <lineage>
        <taxon>Eukaryota</taxon>
        <taxon>Viridiplantae</taxon>
        <taxon>Streptophyta</taxon>
        <taxon>Embryophyta</taxon>
        <taxon>Marchantiophyta</taxon>
        <taxon>Marchantiopsida</taxon>
        <taxon>Marchantiidae</taxon>
        <taxon>Marchantiales</taxon>
        <taxon>Ricciaceae</taxon>
        <taxon>Riccia</taxon>
    </lineage>
</organism>
<protein>
    <submittedName>
        <fullName evidence="2">Uncharacterized protein</fullName>
    </submittedName>
</protein>
<reference evidence="2 3" key="1">
    <citation type="submission" date="2024-09" db="EMBL/GenBank/DDBJ databases">
        <title>Chromosome-scale assembly of Riccia sorocarpa.</title>
        <authorList>
            <person name="Paukszto L."/>
        </authorList>
    </citation>
    <scope>NUCLEOTIDE SEQUENCE [LARGE SCALE GENOMIC DNA]</scope>
    <source>
        <strain evidence="2">LP-2024</strain>
        <tissue evidence="2">Aerial parts of the thallus</tissue>
    </source>
</reference>
<sequence>MDSEVDRSDTNARRTLWDGDMTTSRKEPGGAFVNIISTYTMTFGDDYVDGCQYVVREDNKEVLAPTRTACGTWYNAVFKYATIVNPLLGPEFLTTVRELHNALSRQPKVEREVVYNVGVDSVKAFASAGRSSKTKGKGPWEEKVRKPRRKKDDEEEVGPSTTETVNEMGDEEAIPVAETAPPEGRQPKR</sequence>
<feature type="region of interest" description="Disordered" evidence="1">
    <location>
        <begin position="128"/>
        <end position="189"/>
    </location>
</feature>
<evidence type="ECO:0000313" key="2">
    <source>
        <dbReference type="EMBL" id="KAL3701585.1"/>
    </source>
</evidence>
<proteinExistence type="predicted"/>
<comment type="caution">
    <text evidence="2">The sequence shown here is derived from an EMBL/GenBank/DDBJ whole genome shotgun (WGS) entry which is preliminary data.</text>
</comment>
<evidence type="ECO:0000256" key="1">
    <source>
        <dbReference type="SAM" id="MobiDB-lite"/>
    </source>
</evidence>
<dbReference type="Proteomes" id="UP001633002">
    <property type="component" value="Unassembled WGS sequence"/>
</dbReference>